<reference evidence="2" key="1">
    <citation type="journal article" date="2016" name="Nat. Commun.">
        <title>The Gonium pectorale genome demonstrates co-option of cell cycle regulation during the evolution of multicellularity.</title>
        <authorList>
            <person name="Hanschen E.R."/>
            <person name="Marriage T.N."/>
            <person name="Ferris P.J."/>
            <person name="Hamaji T."/>
            <person name="Toyoda A."/>
            <person name="Fujiyama A."/>
            <person name="Neme R."/>
            <person name="Noguchi H."/>
            <person name="Minakuchi Y."/>
            <person name="Suzuki M."/>
            <person name="Kawai-Toyooka H."/>
            <person name="Smith D.R."/>
            <person name="Sparks H."/>
            <person name="Anderson J."/>
            <person name="Bakaric R."/>
            <person name="Luria V."/>
            <person name="Karger A."/>
            <person name="Kirschner M.W."/>
            <person name="Durand P.M."/>
            <person name="Michod R.E."/>
            <person name="Nozaki H."/>
            <person name="Olson B.J."/>
        </authorList>
    </citation>
    <scope>NUCLEOTIDE SEQUENCE [LARGE SCALE GENOMIC DNA]</scope>
    <source>
        <strain evidence="2">NIES-2863</strain>
    </source>
</reference>
<comment type="caution">
    <text evidence="1">The sequence shown here is derived from an EMBL/GenBank/DDBJ whole genome shotgun (WGS) entry which is preliminary data.</text>
</comment>
<accession>A0A150FVZ3</accession>
<dbReference type="AlphaFoldDB" id="A0A150FVZ3"/>
<evidence type="ECO:0000313" key="1">
    <source>
        <dbReference type="EMBL" id="KXZ41776.1"/>
    </source>
</evidence>
<organism evidence="1 2">
    <name type="scientific">Gonium pectorale</name>
    <name type="common">Green alga</name>
    <dbReference type="NCBI Taxonomy" id="33097"/>
    <lineage>
        <taxon>Eukaryota</taxon>
        <taxon>Viridiplantae</taxon>
        <taxon>Chlorophyta</taxon>
        <taxon>core chlorophytes</taxon>
        <taxon>Chlorophyceae</taxon>
        <taxon>CS clade</taxon>
        <taxon>Chlamydomonadales</taxon>
        <taxon>Volvocaceae</taxon>
        <taxon>Gonium</taxon>
    </lineage>
</organism>
<dbReference type="EMBL" id="LSYV01000286">
    <property type="protein sequence ID" value="KXZ41776.1"/>
    <property type="molecule type" value="Genomic_DNA"/>
</dbReference>
<keyword evidence="2" id="KW-1185">Reference proteome</keyword>
<gene>
    <name evidence="1" type="ORF">GPECTOR_287g767</name>
</gene>
<name>A0A150FVZ3_GONPE</name>
<protein>
    <submittedName>
        <fullName evidence="1">Uncharacterized protein</fullName>
    </submittedName>
</protein>
<evidence type="ECO:0000313" key="2">
    <source>
        <dbReference type="Proteomes" id="UP000075714"/>
    </source>
</evidence>
<sequence length="73" mass="7171">MPILQRGLSTVPVGLGRSSPLPAVPIAAPGSRALLRGPSSGSSFAASGLLAPAARRLPAGDSGRPRSVRAVGC</sequence>
<dbReference type="Proteomes" id="UP000075714">
    <property type="component" value="Unassembled WGS sequence"/>
</dbReference>
<proteinExistence type="predicted"/>